<evidence type="ECO:0000313" key="2">
    <source>
        <dbReference type="EMBL" id="KAG6950716.1"/>
    </source>
</evidence>
<feature type="compositionally biased region" description="Polar residues" evidence="1">
    <location>
        <begin position="50"/>
        <end position="61"/>
    </location>
</feature>
<reference evidence="2" key="1">
    <citation type="submission" date="2021-01" db="EMBL/GenBank/DDBJ databases">
        <title>Phytophthora aleatoria, a newly-described species from Pinus radiata is distinct from Phytophthora cactorum isolates based on comparative genomics.</title>
        <authorList>
            <person name="Mcdougal R."/>
            <person name="Panda P."/>
            <person name="Williams N."/>
            <person name="Studholme D.J."/>
        </authorList>
    </citation>
    <scope>NUCLEOTIDE SEQUENCE</scope>
    <source>
        <strain evidence="2">NZFS 3830</strain>
    </source>
</reference>
<gene>
    <name evidence="2" type="ORF">JG687_00014078</name>
</gene>
<dbReference type="EMBL" id="JAENGZ010001098">
    <property type="protein sequence ID" value="KAG6950716.1"/>
    <property type="molecule type" value="Genomic_DNA"/>
</dbReference>
<protein>
    <submittedName>
        <fullName evidence="2">Uncharacterized protein</fullName>
    </submittedName>
</protein>
<proteinExistence type="predicted"/>
<organism evidence="2 3">
    <name type="scientific">Phytophthora cactorum</name>
    <dbReference type="NCBI Taxonomy" id="29920"/>
    <lineage>
        <taxon>Eukaryota</taxon>
        <taxon>Sar</taxon>
        <taxon>Stramenopiles</taxon>
        <taxon>Oomycota</taxon>
        <taxon>Peronosporomycetes</taxon>
        <taxon>Peronosporales</taxon>
        <taxon>Peronosporaceae</taxon>
        <taxon>Phytophthora</taxon>
    </lineage>
</organism>
<feature type="compositionally biased region" description="Acidic residues" evidence="1">
    <location>
        <begin position="63"/>
        <end position="80"/>
    </location>
</feature>
<dbReference type="OrthoDB" id="10637560at2759"/>
<dbReference type="AlphaFoldDB" id="A0A8T1U0T1"/>
<comment type="caution">
    <text evidence="2">The sequence shown here is derived from an EMBL/GenBank/DDBJ whole genome shotgun (WGS) entry which is preliminary data.</text>
</comment>
<dbReference type="Proteomes" id="UP000688947">
    <property type="component" value="Unassembled WGS sequence"/>
</dbReference>
<evidence type="ECO:0000313" key="3">
    <source>
        <dbReference type="Proteomes" id="UP000688947"/>
    </source>
</evidence>
<feature type="compositionally biased region" description="Polar residues" evidence="1">
    <location>
        <begin position="83"/>
        <end position="94"/>
    </location>
</feature>
<feature type="compositionally biased region" description="Polar residues" evidence="1">
    <location>
        <begin position="1"/>
        <end position="25"/>
    </location>
</feature>
<sequence length="145" mass="15349">MVGITASSAQSSGSANPTNGDSGDISSDAAEEDEFELVPRDARVLRPRTTAVTSQGTSLFGSSDEDDRDDEAVIVDDDGGDSNYESEASCILSSDSEDDLNKIQDGEDPNDYGGLDSGEKLEEDAQDGDEDVGGEREEESNEDKR</sequence>
<name>A0A8T1U0T1_9STRA</name>
<feature type="compositionally biased region" description="Acidic residues" evidence="1">
    <location>
        <begin position="121"/>
        <end position="145"/>
    </location>
</feature>
<dbReference type="VEuPathDB" id="FungiDB:PC110_g11158"/>
<accession>A0A8T1U0T1</accession>
<feature type="region of interest" description="Disordered" evidence="1">
    <location>
        <begin position="1"/>
        <end position="145"/>
    </location>
</feature>
<evidence type="ECO:0000256" key="1">
    <source>
        <dbReference type="SAM" id="MobiDB-lite"/>
    </source>
</evidence>